<accession>N0B4M7</accession>
<keyword evidence="2" id="KW-1185">Reference proteome</keyword>
<evidence type="ECO:0008006" key="3">
    <source>
        <dbReference type="Google" id="ProtNLM"/>
    </source>
</evidence>
<dbReference type="PROSITE" id="PS51257">
    <property type="entry name" value="PROKAR_LIPOPROTEIN"/>
    <property type="match status" value="1"/>
</dbReference>
<dbReference type="KEGG" id="hdt:HYPDE_33958"/>
<dbReference type="RefSeq" id="WP_015598487.1">
    <property type="nucleotide sequence ID" value="NC_021172.1"/>
</dbReference>
<gene>
    <name evidence="1" type="ORF">HYPDE_33958</name>
</gene>
<sequence>MKIAVLGLCLAALALGACRRETPEYTPMKLSATSGTTQASGQH</sequence>
<dbReference type="HOGENOM" id="CLU_3234657_0_0_5"/>
<evidence type="ECO:0000313" key="1">
    <source>
        <dbReference type="EMBL" id="AGK58464.1"/>
    </source>
</evidence>
<dbReference type="EMBL" id="CP005587">
    <property type="protein sequence ID" value="AGK58464.1"/>
    <property type="molecule type" value="Genomic_DNA"/>
</dbReference>
<name>N0B4M7_9HYPH</name>
<evidence type="ECO:0000313" key="2">
    <source>
        <dbReference type="Proteomes" id="UP000005952"/>
    </source>
</evidence>
<dbReference type="STRING" id="670307.HYPDE_33958"/>
<dbReference type="AlphaFoldDB" id="N0B4M7"/>
<protein>
    <recommendedName>
        <fullName evidence="3">Lipoprotein</fullName>
    </recommendedName>
</protein>
<organism evidence="1 2">
    <name type="scientific">Hyphomicrobium denitrificans 1NES1</name>
    <dbReference type="NCBI Taxonomy" id="670307"/>
    <lineage>
        <taxon>Bacteria</taxon>
        <taxon>Pseudomonadati</taxon>
        <taxon>Pseudomonadota</taxon>
        <taxon>Alphaproteobacteria</taxon>
        <taxon>Hyphomicrobiales</taxon>
        <taxon>Hyphomicrobiaceae</taxon>
        <taxon>Hyphomicrobium</taxon>
    </lineage>
</organism>
<proteinExistence type="predicted"/>
<reference evidence="1 2" key="1">
    <citation type="journal article" date="2013" name="Genome Announc.">
        <title>Genome sequences for three denitrifying bacterial strains isolated from a uranium- and nitrate-contaminated subsurface environment.</title>
        <authorList>
            <person name="Venkatramanan R."/>
            <person name="Prakash O."/>
            <person name="Woyke T."/>
            <person name="Chain P."/>
            <person name="Goodwin L.A."/>
            <person name="Watson D."/>
            <person name="Brooks S."/>
            <person name="Kostka J.E."/>
            <person name="Green S.J."/>
        </authorList>
    </citation>
    <scope>NUCLEOTIDE SEQUENCE [LARGE SCALE GENOMIC DNA]</scope>
    <source>
        <strain evidence="1 2">1NES1</strain>
    </source>
</reference>
<dbReference type="Proteomes" id="UP000005952">
    <property type="component" value="Chromosome"/>
</dbReference>